<comment type="similarity">
    <text evidence="1">Belongs to the asparaginase 1 family.</text>
</comment>
<feature type="domain" description="Asparaginase/glutaminase C-terminal" evidence="4">
    <location>
        <begin position="193"/>
        <end position="300"/>
    </location>
</feature>
<dbReference type="PANTHER" id="PTHR11707">
    <property type="entry name" value="L-ASPARAGINASE"/>
    <property type="match status" value="1"/>
</dbReference>
<protein>
    <submittedName>
        <fullName evidence="5">L-asparaginase</fullName>
    </submittedName>
</protein>
<dbReference type="InterPro" id="IPR027473">
    <property type="entry name" value="L-asparaginase_C"/>
</dbReference>
<keyword evidence="6" id="KW-1185">Reference proteome</keyword>
<evidence type="ECO:0000256" key="1">
    <source>
        <dbReference type="ARBA" id="ARBA00010518"/>
    </source>
</evidence>
<gene>
    <name evidence="5" type="primary">ansA</name>
    <name evidence="5" type="ORF">GCM10011509_30290</name>
</gene>
<sequence length="314" mass="32289">MVGGQGGGRPTLGAAELMSGLMGGLGDDIRVEGETLAQLPGASLTPQLLCDAVGWARDRVADGCAGAVLVQGTDTLPESAFLTDLYWAGDAPLVLTGAMRLASAVSADGPGNLRDACLAAETNEVARQGVVVCLGGQLHRATRVEKAHSWSTDAFTSGPAGLAGVVREGAVRLYSDGGRQGAAALTSPVRDPRVLLLQTYLGDDARTLEHVVQDEDVDAVVVEGFGGGHVPARVADVLVEAAGAMPVVVATSAHRGGTLQRTYGFPGSEMDLLERGVLLGGELSARKTRLLLWAYLAQGEPSTGGSLEALLQHY</sequence>
<dbReference type="InterPro" id="IPR004550">
    <property type="entry name" value="AsnASE_II"/>
</dbReference>
<comment type="caution">
    <text evidence="5">The sequence shown here is derived from an EMBL/GenBank/DDBJ whole genome shotgun (WGS) entry which is preliminary data.</text>
</comment>
<reference evidence="6" key="1">
    <citation type="journal article" date="2019" name="Int. J. Syst. Evol. Microbiol.">
        <title>The Global Catalogue of Microorganisms (GCM) 10K type strain sequencing project: providing services to taxonomists for standard genome sequencing and annotation.</title>
        <authorList>
            <consortium name="The Broad Institute Genomics Platform"/>
            <consortium name="The Broad Institute Genome Sequencing Center for Infectious Disease"/>
            <person name="Wu L."/>
            <person name="Ma J."/>
        </authorList>
    </citation>
    <scope>NUCLEOTIDE SEQUENCE [LARGE SCALE GENOMIC DNA]</scope>
    <source>
        <strain evidence="6">CGMCC 1.5362</strain>
    </source>
</reference>
<proteinExistence type="inferred from homology"/>
<dbReference type="Proteomes" id="UP000662111">
    <property type="component" value="Unassembled WGS sequence"/>
</dbReference>
<dbReference type="InterPro" id="IPR037152">
    <property type="entry name" value="L-asparaginase_N_sf"/>
</dbReference>
<dbReference type="Gene3D" id="3.40.50.40">
    <property type="match status" value="1"/>
</dbReference>
<dbReference type="PROSITE" id="PS51732">
    <property type="entry name" value="ASN_GLN_ASE_3"/>
    <property type="match status" value="1"/>
</dbReference>
<keyword evidence="2" id="KW-0378">Hydrolase</keyword>
<feature type="domain" description="L-asparaginase N-terminal" evidence="3">
    <location>
        <begin position="11"/>
        <end position="175"/>
    </location>
</feature>
<name>A0ABQ2FDZ0_9MICO</name>
<dbReference type="InterPro" id="IPR027474">
    <property type="entry name" value="L-asparaginase_N"/>
</dbReference>
<dbReference type="Pfam" id="PF00710">
    <property type="entry name" value="Asparaginase"/>
    <property type="match status" value="1"/>
</dbReference>
<evidence type="ECO:0000259" key="4">
    <source>
        <dbReference type="Pfam" id="PF17763"/>
    </source>
</evidence>
<dbReference type="InterPro" id="IPR040919">
    <property type="entry name" value="Asparaginase_C"/>
</dbReference>
<dbReference type="Pfam" id="PF17763">
    <property type="entry name" value="Asparaginase_C"/>
    <property type="match status" value="1"/>
</dbReference>
<dbReference type="Gene3D" id="3.40.50.1170">
    <property type="entry name" value="L-asparaginase, N-terminal domain"/>
    <property type="match status" value="1"/>
</dbReference>
<accession>A0ABQ2FDZ0</accession>
<dbReference type="InterPro" id="IPR036152">
    <property type="entry name" value="Asp/glu_Ase-like_sf"/>
</dbReference>
<evidence type="ECO:0000313" key="6">
    <source>
        <dbReference type="Proteomes" id="UP000662111"/>
    </source>
</evidence>
<dbReference type="EMBL" id="BMLB01000007">
    <property type="protein sequence ID" value="GGK79699.1"/>
    <property type="molecule type" value="Genomic_DNA"/>
</dbReference>
<dbReference type="CDD" id="cd08964">
    <property type="entry name" value="L-asparaginase_II"/>
    <property type="match status" value="1"/>
</dbReference>
<dbReference type="PIRSF" id="PIRSF001220">
    <property type="entry name" value="L-ASNase_gatD"/>
    <property type="match status" value="1"/>
</dbReference>
<organism evidence="5 6">
    <name type="scientific">Ornithinimicrobium pekingense</name>
    <dbReference type="NCBI Taxonomy" id="384677"/>
    <lineage>
        <taxon>Bacteria</taxon>
        <taxon>Bacillati</taxon>
        <taxon>Actinomycetota</taxon>
        <taxon>Actinomycetes</taxon>
        <taxon>Micrococcales</taxon>
        <taxon>Ornithinimicrobiaceae</taxon>
        <taxon>Ornithinimicrobium</taxon>
    </lineage>
</organism>
<dbReference type="SMART" id="SM00870">
    <property type="entry name" value="Asparaginase"/>
    <property type="match status" value="1"/>
</dbReference>
<dbReference type="SUPFAM" id="SSF53774">
    <property type="entry name" value="Glutaminase/Asparaginase"/>
    <property type="match status" value="1"/>
</dbReference>
<evidence type="ECO:0000313" key="5">
    <source>
        <dbReference type="EMBL" id="GGK79699.1"/>
    </source>
</evidence>
<dbReference type="PANTHER" id="PTHR11707:SF28">
    <property type="entry name" value="60 KDA LYSOPHOSPHOLIPASE"/>
    <property type="match status" value="1"/>
</dbReference>
<evidence type="ECO:0000259" key="3">
    <source>
        <dbReference type="Pfam" id="PF00710"/>
    </source>
</evidence>
<evidence type="ECO:0000256" key="2">
    <source>
        <dbReference type="ARBA" id="ARBA00022801"/>
    </source>
</evidence>
<dbReference type="InterPro" id="IPR006034">
    <property type="entry name" value="Asparaginase/glutaminase-like"/>
</dbReference>
<dbReference type="PIRSF" id="PIRSF500176">
    <property type="entry name" value="L_ASNase"/>
    <property type="match status" value="1"/>
</dbReference>